<gene>
    <name evidence="7" type="ORF">FVE67_00715</name>
</gene>
<evidence type="ECO:0000256" key="4">
    <source>
        <dbReference type="ARBA" id="ARBA00023136"/>
    </source>
</evidence>
<keyword evidence="2 5" id="KW-0812">Transmembrane</keyword>
<name>A0A6H1WQG2_9BACT</name>
<dbReference type="EMBL" id="CP042909">
    <property type="protein sequence ID" value="QJA05398.1"/>
    <property type="molecule type" value="Genomic_DNA"/>
</dbReference>
<evidence type="ECO:0000256" key="5">
    <source>
        <dbReference type="SAM" id="Phobius"/>
    </source>
</evidence>
<evidence type="ECO:0000313" key="7">
    <source>
        <dbReference type="EMBL" id="QJA05398.1"/>
    </source>
</evidence>
<dbReference type="Proteomes" id="UP000501253">
    <property type="component" value="Chromosome"/>
</dbReference>
<feature type="domain" description="Yip1" evidence="6">
    <location>
        <begin position="9"/>
        <end position="178"/>
    </location>
</feature>
<proteinExistence type="predicted"/>
<accession>A0A6H1WQG2</accession>
<dbReference type="Pfam" id="PF04893">
    <property type="entry name" value="Yip1"/>
    <property type="match status" value="1"/>
</dbReference>
<feature type="transmembrane region" description="Helical" evidence="5">
    <location>
        <begin position="74"/>
        <end position="96"/>
    </location>
</feature>
<keyword evidence="8" id="KW-1185">Reference proteome</keyword>
<organism evidence="7 8">
    <name type="scientific">Thermosulfurimonas marina</name>
    <dbReference type="NCBI Taxonomy" id="2047767"/>
    <lineage>
        <taxon>Bacteria</taxon>
        <taxon>Pseudomonadati</taxon>
        <taxon>Thermodesulfobacteriota</taxon>
        <taxon>Thermodesulfobacteria</taxon>
        <taxon>Thermodesulfobacteriales</taxon>
        <taxon>Thermodesulfobacteriaceae</taxon>
        <taxon>Thermosulfurimonas</taxon>
    </lineage>
</organism>
<dbReference type="AlphaFoldDB" id="A0A6H1WQG2"/>
<dbReference type="RefSeq" id="WP_168718765.1">
    <property type="nucleotide sequence ID" value="NZ_CP042909.1"/>
</dbReference>
<keyword evidence="3 5" id="KW-1133">Transmembrane helix</keyword>
<evidence type="ECO:0000256" key="1">
    <source>
        <dbReference type="ARBA" id="ARBA00004141"/>
    </source>
</evidence>
<dbReference type="KEGG" id="tmai:FVE67_00715"/>
<evidence type="ECO:0000313" key="8">
    <source>
        <dbReference type="Proteomes" id="UP000501253"/>
    </source>
</evidence>
<feature type="transmembrane region" description="Helical" evidence="5">
    <location>
        <begin position="163"/>
        <end position="186"/>
    </location>
</feature>
<dbReference type="InterPro" id="IPR006977">
    <property type="entry name" value="Yip1_dom"/>
</dbReference>
<protein>
    <submittedName>
        <fullName evidence="7">YIP1 family protein</fullName>
    </submittedName>
</protein>
<feature type="transmembrane region" description="Helical" evidence="5">
    <location>
        <begin position="108"/>
        <end position="127"/>
    </location>
</feature>
<feature type="transmembrane region" description="Helical" evidence="5">
    <location>
        <begin position="35"/>
        <end position="54"/>
    </location>
</feature>
<dbReference type="GO" id="GO:0016020">
    <property type="term" value="C:membrane"/>
    <property type="evidence" value="ECO:0007669"/>
    <property type="project" value="UniProtKB-SubCell"/>
</dbReference>
<reference evidence="7 8" key="1">
    <citation type="submission" date="2019-08" db="EMBL/GenBank/DDBJ databases">
        <title>Complete genome sequence of Thermosulfurimonas marina SU872T, an anaerobic thermophilic chemolithoautotrophic bacterium isolated from a shallow marine hydrothermal vent.</title>
        <authorList>
            <person name="Allioux M."/>
            <person name="Jebbar M."/>
            <person name="Slobodkina G."/>
            <person name="Slobodkin A."/>
            <person name="Moalic Y."/>
            <person name="Frolova A."/>
            <person name="Shao Z."/>
            <person name="Alain K."/>
        </authorList>
    </citation>
    <scope>NUCLEOTIDE SEQUENCE [LARGE SCALE GENOMIC DNA]</scope>
    <source>
        <strain evidence="7 8">SU872</strain>
    </source>
</reference>
<evidence type="ECO:0000259" key="6">
    <source>
        <dbReference type="Pfam" id="PF04893"/>
    </source>
</evidence>
<evidence type="ECO:0000256" key="3">
    <source>
        <dbReference type="ARBA" id="ARBA00022989"/>
    </source>
</evidence>
<sequence>MDFFQRVKRIVFSPREEWPVIESEDLSLSDLYGRYALILIGASSLAKALGLFLFGFPMGHMGVNLPGPLLVGQALFEVLVQTANLLLASLVVHYLAPHFGGESDFLAANKLVVFSSTPGWLGGLLGIFPPLRIFEWLFGLYGLYLFYLGAPVILKISPEKKGLFLAICLVVLLALFFVIGLLLMPFHPTHF</sequence>
<evidence type="ECO:0000256" key="2">
    <source>
        <dbReference type="ARBA" id="ARBA00022692"/>
    </source>
</evidence>
<feature type="transmembrane region" description="Helical" evidence="5">
    <location>
        <begin position="133"/>
        <end position="154"/>
    </location>
</feature>
<keyword evidence="4 5" id="KW-0472">Membrane</keyword>
<comment type="subcellular location">
    <subcellularLocation>
        <location evidence="1">Membrane</location>
        <topology evidence="1">Multi-pass membrane protein</topology>
    </subcellularLocation>
</comment>